<dbReference type="GO" id="GO:0019290">
    <property type="term" value="P:siderophore biosynthetic process"/>
    <property type="evidence" value="ECO:0007669"/>
    <property type="project" value="InterPro"/>
</dbReference>
<protein>
    <recommendedName>
        <fullName evidence="5">Aerobactin siderophore biosynthesis IucA/IucC N-terminal domain-containing protein</fullName>
    </recommendedName>
</protein>
<sequence>MQPLSSFHLSNAEWANHAVSSRIITCIVVESLLQALFVPSSDPAKDGFVGLGVLLGPNSKATADAGVLALTYKDIYAIVPLRTLPVLSPKTSELPVRRILLVDPLEMYPYVYGFQPQVVDTGAAAKIGAQVLECLQSSIRTSTDTEALVHLTATALWDKFALLARVEPDIAEQLREEFGSSVEWQQYSYDHPAEIPTLHSSSIKWEQTILEGHPTHPMNKARKALPPMPVITPGSYDFLTPTIRIMRVPRRNLKLRGEFENIFEPLVQAAEKNAGETLTRTANFVFMPVHELQIPNIKDKFPENEVLPEAFAVKADALTSTRSVLVPSVLTKHSLKLCIGMKISSALRTVTPWTCFVGNEFTHNILPKLHYDRSLLVVEGEVASAVSSNEDFSIAKHCSTVVREAYELYSEKKNERVIVCTALTEKIQRPDTDVSQAEHIFGLDTDAKKVAFLDRYVKLAVGAFLPPLIHDGVAFEAHGQNTMTRFDITTGELVGFAIRDFGGIKVHQPTLERSIGRRLEVLPDDAVGTEDLYDCFKLLHHTLIHVHIHRLIRVLGLHEDGRGWDIVRTHLDAAIPQDHALRKAWLSDDAQFVPAKCFIKMKMTELYRDYIYSPIPNLILYKPQTA</sequence>
<evidence type="ECO:0000313" key="4">
    <source>
        <dbReference type="Proteomes" id="UP000076842"/>
    </source>
</evidence>
<dbReference type="Gene3D" id="1.10.510.40">
    <property type="match status" value="1"/>
</dbReference>
<dbReference type="OrthoDB" id="2117718at2759"/>
<feature type="domain" description="Aerobactin siderophore biosynthesis IucA/IucC N-terminal" evidence="1">
    <location>
        <begin position="203"/>
        <end position="424"/>
    </location>
</feature>
<keyword evidence="4" id="KW-1185">Reference proteome</keyword>
<feature type="domain" description="Aerobactin siderophore biosynthesis IucA/IucC-like C-terminal" evidence="2">
    <location>
        <begin position="451"/>
        <end position="605"/>
    </location>
</feature>
<proteinExistence type="predicted"/>
<gene>
    <name evidence="3" type="ORF">CALCODRAFT_550316</name>
</gene>
<organism evidence="3 4">
    <name type="scientific">Calocera cornea HHB12733</name>
    <dbReference type="NCBI Taxonomy" id="1353952"/>
    <lineage>
        <taxon>Eukaryota</taxon>
        <taxon>Fungi</taxon>
        <taxon>Dikarya</taxon>
        <taxon>Basidiomycota</taxon>
        <taxon>Agaricomycotina</taxon>
        <taxon>Dacrymycetes</taxon>
        <taxon>Dacrymycetales</taxon>
        <taxon>Dacrymycetaceae</taxon>
        <taxon>Calocera</taxon>
    </lineage>
</organism>
<dbReference type="InParanoid" id="A0A165GE59"/>
<name>A0A165GE59_9BASI</name>
<evidence type="ECO:0000259" key="2">
    <source>
        <dbReference type="Pfam" id="PF06276"/>
    </source>
</evidence>
<dbReference type="InterPro" id="IPR037455">
    <property type="entry name" value="LucA/IucC-like"/>
</dbReference>
<reference evidence="3 4" key="1">
    <citation type="journal article" date="2016" name="Mol. Biol. Evol.">
        <title>Comparative Genomics of Early-Diverging Mushroom-Forming Fungi Provides Insights into the Origins of Lignocellulose Decay Capabilities.</title>
        <authorList>
            <person name="Nagy L.G."/>
            <person name="Riley R."/>
            <person name="Tritt A."/>
            <person name="Adam C."/>
            <person name="Daum C."/>
            <person name="Floudas D."/>
            <person name="Sun H."/>
            <person name="Yadav J.S."/>
            <person name="Pangilinan J."/>
            <person name="Larsson K.H."/>
            <person name="Matsuura K."/>
            <person name="Barry K."/>
            <person name="Labutti K."/>
            <person name="Kuo R."/>
            <person name="Ohm R.A."/>
            <person name="Bhattacharya S.S."/>
            <person name="Shirouzu T."/>
            <person name="Yoshinaga Y."/>
            <person name="Martin F.M."/>
            <person name="Grigoriev I.V."/>
            <person name="Hibbett D.S."/>
        </authorList>
    </citation>
    <scope>NUCLEOTIDE SEQUENCE [LARGE SCALE GENOMIC DNA]</scope>
    <source>
        <strain evidence="3 4">HHB12733</strain>
    </source>
</reference>
<dbReference type="Pfam" id="PF06276">
    <property type="entry name" value="FhuF"/>
    <property type="match status" value="1"/>
</dbReference>
<dbReference type="AlphaFoldDB" id="A0A165GE59"/>
<evidence type="ECO:0000259" key="1">
    <source>
        <dbReference type="Pfam" id="PF04183"/>
    </source>
</evidence>
<dbReference type="Pfam" id="PF04183">
    <property type="entry name" value="IucA_IucC"/>
    <property type="match status" value="1"/>
</dbReference>
<dbReference type="Proteomes" id="UP000076842">
    <property type="component" value="Unassembled WGS sequence"/>
</dbReference>
<dbReference type="EMBL" id="KV423957">
    <property type="protein sequence ID" value="KZT57956.1"/>
    <property type="molecule type" value="Genomic_DNA"/>
</dbReference>
<dbReference type="InterPro" id="IPR007310">
    <property type="entry name" value="Aerobactin_biosyn_IucA/IucC_N"/>
</dbReference>
<dbReference type="GO" id="GO:0016881">
    <property type="term" value="F:acid-amino acid ligase activity"/>
    <property type="evidence" value="ECO:0007669"/>
    <property type="project" value="UniProtKB-ARBA"/>
</dbReference>
<evidence type="ECO:0008006" key="5">
    <source>
        <dbReference type="Google" id="ProtNLM"/>
    </source>
</evidence>
<dbReference type="PANTHER" id="PTHR34384:SF5">
    <property type="entry name" value="L-2,3-DIAMINOPROPANOATE--CITRATE LIGASE"/>
    <property type="match status" value="1"/>
</dbReference>
<dbReference type="STRING" id="1353952.A0A165GE59"/>
<dbReference type="InterPro" id="IPR022770">
    <property type="entry name" value="IucA/IucC-like_C"/>
</dbReference>
<accession>A0A165GE59</accession>
<dbReference type="PANTHER" id="PTHR34384">
    <property type="entry name" value="L-2,3-DIAMINOPROPANOATE--CITRATE LIGASE"/>
    <property type="match status" value="1"/>
</dbReference>
<evidence type="ECO:0000313" key="3">
    <source>
        <dbReference type="EMBL" id="KZT57956.1"/>
    </source>
</evidence>